<dbReference type="AlphaFoldDB" id="A0A151WLJ2"/>
<sequence>MSQMLNETLQIKNRSFTPLTETIQKFSNENINIAKNIKVPTCYWFTNISDTFMMWTCWSNDLLYILRRVIITINMEVKVFIGDKEISFDIKMIHYISEIEQILKKLQTMFPCERINDENRVTKCQGFVIKSEYRVGQTLKCLTCTKSRKMLLRKSYNLTPIQKLRKKNEILKGLNLNCKRREKRLREKVHITSFFKIQIIYIYWN</sequence>
<dbReference type="EMBL" id="KQ982961">
    <property type="protein sequence ID" value="KYQ48651.1"/>
    <property type="molecule type" value="Genomic_DNA"/>
</dbReference>
<proteinExistence type="predicted"/>
<evidence type="ECO:0000313" key="2">
    <source>
        <dbReference type="Proteomes" id="UP000075809"/>
    </source>
</evidence>
<organism evidence="1 2">
    <name type="scientific">Mycetomoellerius zeteki</name>
    <dbReference type="NCBI Taxonomy" id="64791"/>
    <lineage>
        <taxon>Eukaryota</taxon>
        <taxon>Metazoa</taxon>
        <taxon>Ecdysozoa</taxon>
        <taxon>Arthropoda</taxon>
        <taxon>Hexapoda</taxon>
        <taxon>Insecta</taxon>
        <taxon>Pterygota</taxon>
        <taxon>Neoptera</taxon>
        <taxon>Endopterygota</taxon>
        <taxon>Hymenoptera</taxon>
        <taxon>Apocrita</taxon>
        <taxon>Aculeata</taxon>
        <taxon>Formicoidea</taxon>
        <taxon>Formicidae</taxon>
        <taxon>Myrmicinae</taxon>
        <taxon>Mycetomoellerius</taxon>
    </lineage>
</organism>
<protein>
    <submittedName>
        <fullName evidence="1">Uncharacterized protein</fullName>
    </submittedName>
</protein>
<dbReference type="Proteomes" id="UP000075809">
    <property type="component" value="Unassembled WGS sequence"/>
</dbReference>
<evidence type="ECO:0000313" key="1">
    <source>
        <dbReference type="EMBL" id="KYQ48651.1"/>
    </source>
</evidence>
<name>A0A151WLJ2_9HYME</name>
<keyword evidence="2" id="KW-1185">Reference proteome</keyword>
<reference evidence="1 2" key="1">
    <citation type="submission" date="2015-09" db="EMBL/GenBank/DDBJ databases">
        <title>Trachymyrmex zeteki WGS genome.</title>
        <authorList>
            <person name="Nygaard S."/>
            <person name="Hu H."/>
            <person name="Boomsma J."/>
            <person name="Zhang G."/>
        </authorList>
    </citation>
    <scope>NUCLEOTIDE SEQUENCE [LARGE SCALE GENOMIC DNA]</scope>
    <source>
        <strain evidence="1">Tzet28-1</strain>
        <tissue evidence="1">Whole body</tissue>
    </source>
</reference>
<accession>A0A151WLJ2</accession>
<gene>
    <name evidence="1" type="ORF">ALC60_12299</name>
</gene>